<organism evidence="1 2">
    <name type="scientific">Eumeta variegata</name>
    <name type="common">Bagworm moth</name>
    <name type="synonym">Eumeta japonica</name>
    <dbReference type="NCBI Taxonomy" id="151549"/>
    <lineage>
        <taxon>Eukaryota</taxon>
        <taxon>Metazoa</taxon>
        <taxon>Ecdysozoa</taxon>
        <taxon>Arthropoda</taxon>
        <taxon>Hexapoda</taxon>
        <taxon>Insecta</taxon>
        <taxon>Pterygota</taxon>
        <taxon>Neoptera</taxon>
        <taxon>Endopterygota</taxon>
        <taxon>Lepidoptera</taxon>
        <taxon>Glossata</taxon>
        <taxon>Ditrysia</taxon>
        <taxon>Tineoidea</taxon>
        <taxon>Psychidae</taxon>
        <taxon>Oiketicinae</taxon>
        <taxon>Eumeta</taxon>
    </lineage>
</organism>
<dbReference type="EMBL" id="BGZK01000289">
    <property type="protein sequence ID" value="GBP34531.1"/>
    <property type="molecule type" value="Genomic_DNA"/>
</dbReference>
<evidence type="ECO:0000313" key="1">
    <source>
        <dbReference type="EMBL" id="GBP34531.1"/>
    </source>
</evidence>
<reference evidence="1 2" key="1">
    <citation type="journal article" date="2019" name="Commun. Biol.">
        <title>The bagworm genome reveals a unique fibroin gene that provides high tensile strength.</title>
        <authorList>
            <person name="Kono N."/>
            <person name="Nakamura H."/>
            <person name="Ohtoshi R."/>
            <person name="Tomita M."/>
            <person name="Numata K."/>
            <person name="Arakawa K."/>
        </authorList>
    </citation>
    <scope>NUCLEOTIDE SEQUENCE [LARGE SCALE GENOMIC DNA]</scope>
</reference>
<evidence type="ECO:0000313" key="2">
    <source>
        <dbReference type="Proteomes" id="UP000299102"/>
    </source>
</evidence>
<accession>A0A4C1V6T5</accession>
<comment type="caution">
    <text evidence="1">The sequence shown here is derived from an EMBL/GenBank/DDBJ whole genome shotgun (WGS) entry which is preliminary data.</text>
</comment>
<protein>
    <submittedName>
        <fullName evidence="1">Uncharacterized protein</fullName>
    </submittedName>
</protein>
<gene>
    <name evidence="1" type="ORF">EVAR_29928_1</name>
</gene>
<proteinExistence type="predicted"/>
<sequence>MPLSHASTIAPLITARGGASLAAADNAALDYPGAPLALTSNILMLTGLNESKTLVLCPPPPPFRGSYSSELAVRSSIFQSHKVCSAGGLGRRLITTFIADADADVNADADADADGRARDASGVGPGY</sequence>
<keyword evidence="2" id="KW-1185">Reference proteome</keyword>
<dbReference type="AlphaFoldDB" id="A0A4C1V6T5"/>
<dbReference type="Proteomes" id="UP000299102">
    <property type="component" value="Unassembled WGS sequence"/>
</dbReference>
<name>A0A4C1V6T5_EUMVA</name>